<dbReference type="InterPro" id="IPR000667">
    <property type="entry name" value="Peptidase_S13"/>
</dbReference>
<dbReference type="Pfam" id="PF02113">
    <property type="entry name" value="Peptidase_S13"/>
    <property type="match status" value="2"/>
</dbReference>
<keyword evidence="4" id="KW-0121">Carboxypeptidase</keyword>
<evidence type="ECO:0000313" key="4">
    <source>
        <dbReference type="EMBL" id="MBB5849298.1"/>
    </source>
</evidence>
<dbReference type="GO" id="GO:0000270">
    <property type="term" value="P:peptidoglycan metabolic process"/>
    <property type="evidence" value="ECO:0007669"/>
    <property type="project" value="TreeGrafter"/>
</dbReference>
<accession>A0A7W9N0Z6</accession>
<dbReference type="EMBL" id="JACHMW010000001">
    <property type="protein sequence ID" value="MBB5849298.1"/>
    <property type="molecule type" value="Genomic_DNA"/>
</dbReference>
<gene>
    <name evidence="4" type="ORF">HDA33_001862</name>
</gene>
<reference evidence="4 5" key="1">
    <citation type="submission" date="2020-08" db="EMBL/GenBank/DDBJ databases">
        <title>Sequencing the genomes of 1000 actinobacteria strains.</title>
        <authorList>
            <person name="Klenk H.-P."/>
        </authorList>
    </citation>
    <scope>NUCLEOTIDE SEQUENCE [LARGE SCALE GENOMIC DNA]</scope>
    <source>
        <strain evidence="4 5">DSM 17945</strain>
    </source>
</reference>
<dbReference type="PRINTS" id="PR00922">
    <property type="entry name" value="DADACBPTASE3"/>
</dbReference>
<evidence type="ECO:0000256" key="3">
    <source>
        <dbReference type="SAM" id="SignalP"/>
    </source>
</evidence>
<proteinExistence type="inferred from homology"/>
<keyword evidence="3" id="KW-0732">Signal</keyword>
<comment type="caution">
    <text evidence="4">The sequence shown here is derived from an EMBL/GenBank/DDBJ whole genome shotgun (WGS) entry which is preliminary data.</text>
</comment>
<dbReference type="InterPro" id="IPR012338">
    <property type="entry name" value="Beta-lactam/transpept-like"/>
</dbReference>
<dbReference type="PANTHER" id="PTHR30023">
    <property type="entry name" value="D-ALANYL-D-ALANINE CARBOXYPEPTIDASE"/>
    <property type="match status" value="1"/>
</dbReference>
<evidence type="ECO:0000313" key="5">
    <source>
        <dbReference type="Proteomes" id="UP000567246"/>
    </source>
</evidence>
<dbReference type="SUPFAM" id="SSF56601">
    <property type="entry name" value="beta-lactamase/transpeptidase-like"/>
    <property type="match status" value="1"/>
</dbReference>
<dbReference type="PANTHER" id="PTHR30023:SF0">
    <property type="entry name" value="PENICILLIN-SENSITIVE CARBOXYPEPTIDASE A"/>
    <property type="match status" value="1"/>
</dbReference>
<dbReference type="AlphaFoldDB" id="A0A7W9N0Z6"/>
<keyword evidence="2 4" id="KW-0378">Hydrolase</keyword>
<evidence type="ECO:0000256" key="1">
    <source>
        <dbReference type="ARBA" id="ARBA00006096"/>
    </source>
</evidence>
<dbReference type="Gene3D" id="3.40.710.10">
    <property type="entry name" value="DD-peptidase/beta-lactamase superfamily"/>
    <property type="match status" value="2"/>
</dbReference>
<keyword evidence="4" id="KW-0645">Protease</keyword>
<dbReference type="Proteomes" id="UP000567246">
    <property type="component" value="Unassembled WGS sequence"/>
</dbReference>
<dbReference type="EC" id="3.4.21.-" evidence="4"/>
<dbReference type="EC" id="3.4.16.4" evidence="4"/>
<protein>
    <submittedName>
        <fullName evidence="4">D-alanyl-D-alanine carboxypeptidase/D-alanyl-D-alanine-endopeptidase (Penicillin-binding protein 4)</fullName>
        <ecNumber evidence="4">3.4.16.4</ecNumber>
        <ecNumber evidence="4">3.4.21.-</ecNumber>
    </submittedName>
</protein>
<feature type="signal peptide" evidence="3">
    <location>
        <begin position="1"/>
        <end position="21"/>
    </location>
</feature>
<dbReference type="GO" id="GO:0006508">
    <property type="term" value="P:proteolysis"/>
    <property type="evidence" value="ECO:0007669"/>
    <property type="project" value="InterPro"/>
</dbReference>
<sequence>MTPGSPFASLLAALAAALLSAAPVLTPLAGPAALAPGNPVTAEAMAAPSPDARALASAVDAALDASPGRVAAQVRDAATGEVLHARDADSLAAPASSLKVLTAAAALRTLGPERTLRTRVVAAPAADDGATELVLVGGGDVLLGDGASDPDAVAGRAGLRTLAERTVAGLAEAGVSGDVVVSVDLRLFDGAAVNPAWTPDLLEDGHVSAVQPLATWGGREAPGVDEERIEDPAGHTALVFQRLLDEEIERTGADLDLGLRDTIPATTAVRDDVVAAEPTAQVESAPVAEVAAYMLAHSENQVAEALGRLSAYAVGRPATHEGAADLLEDVAADLGADTAGMAVLDASGLAEGSLVSPAQLAAVVSAASRVPWLAPVLDGLPRPGEDSTLDERFRGTAAEGAVAAKTGTLDHTVSLTGTVTTQDGRVLAFSIVASDLDWKLDEAREAVDAAVTAMAGL</sequence>
<name>A0A7W9N0Z6_9MICC</name>
<organism evidence="4 5">
    <name type="scientific">Micrococcus endophyticus</name>
    <dbReference type="NCBI Taxonomy" id="455343"/>
    <lineage>
        <taxon>Bacteria</taxon>
        <taxon>Bacillati</taxon>
        <taxon>Actinomycetota</taxon>
        <taxon>Actinomycetes</taxon>
        <taxon>Micrococcales</taxon>
        <taxon>Micrococcaceae</taxon>
        <taxon>Micrococcus</taxon>
    </lineage>
</organism>
<dbReference type="RefSeq" id="WP_184172779.1">
    <property type="nucleotide sequence ID" value="NZ_BAABAG010000009.1"/>
</dbReference>
<comment type="similarity">
    <text evidence="1">Belongs to the peptidase S13 family.</text>
</comment>
<dbReference type="GO" id="GO:0009002">
    <property type="term" value="F:serine-type D-Ala-D-Ala carboxypeptidase activity"/>
    <property type="evidence" value="ECO:0007669"/>
    <property type="project" value="UniProtKB-EC"/>
</dbReference>
<feature type="chain" id="PRO_5039064246" evidence="3">
    <location>
        <begin position="22"/>
        <end position="457"/>
    </location>
</feature>
<keyword evidence="5" id="KW-1185">Reference proteome</keyword>
<evidence type="ECO:0000256" key="2">
    <source>
        <dbReference type="ARBA" id="ARBA00022801"/>
    </source>
</evidence>